<evidence type="ECO:0000313" key="2">
    <source>
        <dbReference type="EMBL" id="ONG51895.1"/>
    </source>
</evidence>
<keyword evidence="1" id="KW-0472">Membrane</keyword>
<dbReference type="EMBL" id="MLCO01000150">
    <property type="protein sequence ID" value="ONG51895.1"/>
    <property type="molecule type" value="Genomic_DNA"/>
</dbReference>
<name>A0A1V2H136_9PROT</name>
<feature type="transmembrane region" description="Helical" evidence="1">
    <location>
        <begin position="43"/>
        <end position="63"/>
    </location>
</feature>
<comment type="caution">
    <text evidence="2">The sequence shown here is derived from an EMBL/GenBank/DDBJ whole genome shotgun (WGS) entry which is preliminary data.</text>
</comment>
<keyword evidence="3" id="KW-1185">Reference proteome</keyword>
<keyword evidence="1" id="KW-0812">Transmembrane</keyword>
<reference evidence="2 3" key="1">
    <citation type="submission" date="2016-10" db="EMBL/GenBank/DDBJ databases">
        <title>Draft Genome sequence of Roseomonas sp. strain M3.</title>
        <authorList>
            <person name="Subhash Y."/>
            <person name="Lee S."/>
        </authorList>
    </citation>
    <scope>NUCLEOTIDE SEQUENCE [LARGE SCALE GENOMIC DNA]</scope>
    <source>
        <strain evidence="2 3">M3</strain>
    </source>
</reference>
<proteinExistence type="predicted"/>
<dbReference type="Proteomes" id="UP000188879">
    <property type="component" value="Unassembled WGS sequence"/>
</dbReference>
<evidence type="ECO:0000313" key="3">
    <source>
        <dbReference type="Proteomes" id="UP000188879"/>
    </source>
</evidence>
<keyword evidence="1" id="KW-1133">Transmembrane helix</keyword>
<sequence length="127" mass="13752">MKDMTEKPPLSSASWTGLPEETPAQAFARQFRPPESMATQHKAAMTALLFVAGIALFFGWSFILGLSSPATPSAETGQTQYWTFGRGGPAFYVTRVEAGIGLALISISLLGPAGFLGWTAWRERRRA</sequence>
<organism evidence="2 3">
    <name type="scientific">Teichococcus deserti</name>
    <dbReference type="NCBI Taxonomy" id="1817963"/>
    <lineage>
        <taxon>Bacteria</taxon>
        <taxon>Pseudomonadati</taxon>
        <taxon>Pseudomonadota</taxon>
        <taxon>Alphaproteobacteria</taxon>
        <taxon>Acetobacterales</taxon>
        <taxon>Roseomonadaceae</taxon>
        <taxon>Roseomonas</taxon>
    </lineage>
</organism>
<evidence type="ECO:0000256" key="1">
    <source>
        <dbReference type="SAM" id="Phobius"/>
    </source>
</evidence>
<gene>
    <name evidence="2" type="ORF">BKE38_15285</name>
</gene>
<feature type="transmembrane region" description="Helical" evidence="1">
    <location>
        <begin position="98"/>
        <end position="121"/>
    </location>
</feature>
<dbReference type="AlphaFoldDB" id="A0A1V2H136"/>
<protein>
    <submittedName>
        <fullName evidence="2">Uncharacterized protein</fullName>
    </submittedName>
</protein>
<accession>A0A1V2H136</accession>